<sequence length="91" mass="10648">MSIVQATQPTYDAYGRMNYHPEFHPNQGTPWITTDQNYLIEFYEKLGPEQVSLELGRTIHTVMTRAYELRKRGVMPKAAGKTYHRRTRMTA</sequence>
<reference evidence="1" key="2">
    <citation type="submission" date="2021-04" db="EMBL/GenBank/DDBJ databases">
        <title>A complete genome sequence for Pseudomonas syringae Cit7.</title>
        <authorList>
            <person name="Baltrus D.A."/>
        </authorList>
    </citation>
    <scope>NUCLEOTIDE SEQUENCE</scope>
    <source>
        <strain evidence="1">Cit 7</strain>
    </source>
</reference>
<dbReference type="EMBL" id="CP073636">
    <property type="protein sequence ID" value="QUP67405.1"/>
    <property type="molecule type" value="Genomic_DNA"/>
</dbReference>
<protein>
    <submittedName>
        <fullName evidence="1">Uncharacterized protein</fullName>
    </submittedName>
</protein>
<dbReference type="RefSeq" id="WP_042930532.1">
    <property type="nucleotide sequence ID" value="NZ_CP073636.1"/>
</dbReference>
<dbReference type="Proteomes" id="UP000005924">
    <property type="component" value="Chromosome"/>
</dbReference>
<evidence type="ECO:0000313" key="1">
    <source>
        <dbReference type="EMBL" id="QUP67405.1"/>
    </source>
</evidence>
<name>A0A8T8M0Y3_PSESX</name>
<dbReference type="AlphaFoldDB" id="A0A8T8M0Y3"/>
<gene>
    <name evidence="1" type="ORF">PSYCIT7_007185</name>
</gene>
<proteinExistence type="predicted"/>
<evidence type="ECO:0000313" key="2">
    <source>
        <dbReference type="Proteomes" id="UP000005924"/>
    </source>
</evidence>
<reference evidence="1" key="1">
    <citation type="journal article" date="2011" name="PLoS Pathog.">
        <title>Dynamic evolution of pathogenicity revealed by sequencing and comparative genomics of 19 Pseudomonas syringae isolates.</title>
        <authorList>
            <person name="Baltrus D.A."/>
            <person name="Nishimura M.T."/>
            <person name="Romanchuk A."/>
            <person name="Chang J.H."/>
            <person name="Mukhtar M.S."/>
            <person name="Cherkis K."/>
            <person name="Roach J."/>
            <person name="Grant S.R."/>
            <person name="Jones C.D."/>
            <person name="Dangl J.L."/>
        </authorList>
    </citation>
    <scope>NUCLEOTIDE SEQUENCE</scope>
    <source>
        <strain evidence="1">Cit 7</strain>
    </source>
</reference>
<organism evidence="1 2">
    <name type="scientific">Pseudomonas syringae Cit 7</name>
    <dbReference type="NCBI Taxonomy" id="629264"/>
    <lineage>
        <taxon>Bacteria</taxon>
        <taxon>Pseudomonadati</taxon>
        <taxon>Pseudomonadota</taxon>
        <taxon>Gammaproteobacteria</taxon>
        <taxon>Pseudomonadales</taxon>
        <taxon>Pseudomonadaceae</taxon>
        <taxon>Pseudomonas</taxon>
        <taxon>Pseudomonas syringae</taxon>
    </lineage>
</organism>
<accession>A0A8T8M0Y3</accession>